<reference evidence="2 3" key="1">
    <citation type="submission" date="2019-03" db="EMBL/GenBank/DDBJ databases">
        <title>First draft genome of Liparis tanakae, snailfish: a comprehensive survey of snailfish specific genes.</title>
        <authorList>
            <person name="Kim W."/>
            <person name="Song I."/>
            <person name="Jeong J.-H."/>
            <person name="Kim D."/>
            <person name="Kim S."/>
            <person name="Ryu S."/>
            <person name="Song J.Y."/>
            <person name="Lee S.K."/>
        </authorList>
    </citation>
    <scope>NUCLEOTIDE SEQUENCE [LARGE SCALE GENOMIC DNA]</scope>
    <source>
        <tissue evidence="2">Muscle</tissue>
    </source>
</reference>
<accession>A0A4Z2FWL9</accession>
<dbReference type="Proteomes" id="UP000314294">
    <property type="component" value="Unassembled WGS sequence"/>
</dbReference>
<evidence type="ECO:0000313" key="2">
    <source>
        <dbReference type="EMBL" id="TNN45629.1"/>
    </source>
</evidence>
<feature type="region of interest" description="Disordered" evidence="1">
    <location>
        <begin position="1"/>
        <end position="68"/>
    </location>
</feature>
<keyword evidence="3" id="KW-1185">Reference proteome</keyword>
<evidence type="ECO:0000256" key="1">
    <source>
        <dbReference type="SAM" id="MobiDB-lite"/>
    </source>
</evidence>
<proteinExistence type="predicted"/>
<name>A0A4Z2FWL9_9TELE</name>
<dbReference type="AlphaFoldDB" id="A0A4Z2FWL9"/>
<comment type="caution">
    <text evidence="2">The sequence shown here is derived from an EMBL/GenBank/DDBJ whole genome shotgun (WGS) entry which is preliminary data.</text>
</comment>
<sequence>MVCNATAVQAPPPPESNLNTRTRPSDLKPRKRKDSSSSIQNPPVNPSRWSPAVCTSRGASPTGAADGALGRLFNAPNLHPESSRLTTNVQSELLFQPVAFPAGDCGSLGWIQASGCVRSAP</sequence>
<organism evidence="2 3">
    <name type="scientific">Liparis tanakae</name>
    <name type="common">Tanaka's snailfish</name>
    <dbReference type="NCBI Taxonomy" id="230148"/>
    <lineage>
        <taxon>Eukaryota</taxon>
        <taxon>Metazoa</taxon>
        <taxon>Chordata</taxon>
        <taxon>Craniata</taxon>
        <taxon>Vertebrata</taxon>
        <taxon>Euteleostomi</taxon>
        <taxon>Actinopterygii</taxon>
        <taxon>Neopterygii</taxon>
        <taxon>Teleostei</taxon>
        <taxon>Neoteleostei</taxon>
        <taxon>Acanthomorphata</taxon>
        <taxon>Eupercaria</taxon>
        <taxon>Perciformes</taxon>
        <taxon>Cottioidei</taxon>
        <taxon>Cottales</taxon>
        <taxon>Liparidae</taxon>
        <taxon>Liparis</taxon>
    </lineage>
</organism>
<evidence type="ECO:0000313" key="3">
    <source>
        <dbReference type="Proteomes" id="UP000314294"/>
    </source>
</evidence>
<gene>
    <name evidence="2" type="ORF">EYF80_044175</name>
</gene>
<dbReference type="EMBL" id="SRLO01000834">
    <property type="protein sequence ID" value="TNN45629.1"/>
    <property type="molecule type" value="Genomic_DNA"/>
</dbReference>
<protein>
    <submittedName>
        <fullName evidence="2">Uncharacterized protein</fullName>
    </submittedName>
</protein>